<dbReference type="AlphaFoldDB" id="A0A062VQU3"/>
<evidence type="ECO:0000313" key="1">
    <source>
        <dbReference type="EMBL" id="KDA00674.1"/>
    </source>
</evidence>
<name>A0A062VQU3_9PROT</name>
<dbReference type="RefSeq" id="WP_035593539.1">
    <property type="nucleotide sequence ID" value="NZ_ARYM01000001.1"/>
</dbReference>
<evidence type="ECO:0000313" key="2">
    <source>
        <dbReference type="Proteomes" id="UP000027100"/>
    </source>
</evidence>
<proteinExistence type="predicted"/>
<dbReference type="PATRIC" id="fig|1280954.3.peg.319"/>
<dbReference type="InterPro" id="IPR021439">
    <property type="entry name" value="DUF3088"/>
</dbReference>
<sequence length="115" mass="12801">MQKDILFLLKPGFRDPAFPEQDFYCWHCALMEGVLASFPEHRPALDVRRIAFPRPRGDVAALIGEANQSLPVLVLAEGAPALLSAASFNGRQFVNEPMAILDLLHTRHGYPRAHP</sequence>
<comment type="caution">
    <text evidence="1">The sequence shown here is derived from an EMBL/GenBank/DDBJ whole genome shotgun (WGS) entry which is preliminary data.</text>
</comment>
<dbReference type="Proteomes" id="UP000027100">
    <property type="component" value="Unassembled WGS sequence"/>
</dbReference>
<dbReference type="Pfam" id="PF11287">
    <property type="entry name" value="DUF3088"/>
    <property type="match status" value="1"/>
</dbReference>
<organism evidence="1 2">
    <name type="scientific">Hyphomonas polymorpha PS728</name>
    <dbReference type="NCBI Taxonomy" id="1280954"/>
    <lineage>
        <taxon>Bacteria</taxon>
        <taxon>Pseudomonadati</taxon>
        <taxon>Pseudomonadota</taxon>
        <taxon>Alphaproteobacteria</taxon>
        <taxon>Hyphomonadales</taxon>
        <taxon>Hyphomonadaceae</taxon>
        <taxon>Hyphomonas</taxon>
    </lineage>
</organism>
<dbReference type="EMBL" id="ARYM01000001">
    <property type="protein sequence ID" value="KDA00674.1"/>
    <property type="molecule type" value="Genomic_DNA"/>
</dbReference>
<gene>
    <name evidence="1" type="ORF">HPO_01555</name>
</gene>
<keyword evidence="2" id="KW-1185">Reference proteome</keyword>
<reference evidence="1 2" key="1">
    <citation type="journal article" date="2014" name="Antonie Van Leeuwenhoek">
        <title>Hyphomonas beringensis sp. nov. and Hyphomonas chukchiensis sp. nov., isolated from surface seawater of the Bering Sea and Chukchi Sea.</title>
        <authorList>
            <person name="Li C."/>
            <person name="Lai Q."/>
            <person name="Li G."/>
            <person name="Dong C."/>
            <person name="Wang J."/>
            <person name="Liao Y."/>
            <person name="Shao Z."/>
        </authorList>
    </citation>
    <scope>NUCLEOTIDE SEQUENCE [LARGE SCALE GENOMIC DNA]</scope>
    <source>
        <strain evidence="1 2">PS728</strain>
    </source>
</reference>
<dbReference type="STRING" id="1280954.HPO_01555"/>
<dbReference type="eggNOG" id="ENOG5031YUV">
    <property type="taxonomic scope" value="Bacteria"/>
</dbReference>
<evidence type="ECO:0008006" key="3">
    <source>
        <dbReference type="Google" id="ProtNLM"/>
    </source>
</evidence>
<protein>
    <recommendedName>
        <fullName evidence="3">DUF3088 domain-containing protein</fullName>
    </recommendedName>
</protein>
<accession>A0A062VQU3</accession>
<dbReference type="OrthoDB" id="1356145at2"/>